<dbReference type="SUPFAM" id="SSF46785">
    <property type="entry name" value="Winged helix' DNA-binding domain"/>
    <property type="match status" value="1"/>
</dbReference>
<evidence type="ECO:0000256" key="3">
    <source>
        <dbReference type="ARBA" id="ARBA00023163"/>
    </source>
</evidence>
<dbReference type="PANTHER" id="PTHR42756">
    <property type="entry name" value="TRANSCRIPTIONAL REGULATOR, MARR"/>
    <property type="match status" value="1"/>
</dbReference>
<dbReference type="InterPro" id="IPR036388">
    <property type="entry name" value="WH-like_DNA-bd_sf"/>
</dbReference>
<dbReference type="PANTHER" id="PTHR42756:SF1">
    <property type="entry name" value="TRANSCRIPTIONAL REPRESSOR OF EMRAB OPERON"/>
    <property type="match status" value="1"/>
</dbReference>
<dbReference type="Proteomes" id="UP000236729">
    <property type="component" value="Unassembled WGS sequence"/>
</dbReference>
<protein>
    <submittedName>
        <fullName evidence="5">DNA-binding transcriptional regulator, MarR family</fullName>
    </submittedName>
</protein>
<name>A0A1H6D4I5_9PSEU</name>
<keyword evidence="2 5" id="KW-0238">DNA-binding</keyword>
<evidence type="ECO:0000313" key="7">
    <source>
        <dbReference type="Proteomes" id="UP000199690"/>
    </source>
</evidence>
<dbReference type="Pfam" id="PF12802">
    <property type="entry name" value="MarR_2"/>
    <property type="match status" value="1"/>
</dbReference>
<sequence>MVAEWNRRAPSLDVEPLQVIGRLLRWAEHGQRAIKDALRPLGLSYGDFDVLNTMRRRGDPAGVNPRELARSSLVTSGAMTARLDRLAEAGLVVRATDPADRRAVLVRLTERGEQLATEALAAVLAADEELLAPLDHAQREQLAALLKTALSPHETD</sequence>
<evidence type="ECO:0000256" key="1">
    <source>
        <dbReference type="ARBA" id="ARBA00023015"/>
    </source>
</evidence>
<dbReference type="GO" id="GO:0003700">
    <property type="term" value="F:DNA-binding transcription factor activity"/>
    <property type="evidence" value="ECO:0007669"/>
    <property type="project" value="InterPro"/>
</dbReference>
<dbReference type="AlphaFoldDB" id="A0A1H6D4I5"/>
<proteinExistence type="predicted"/>
<evidence type="ECO:0000313" key="8">
    <source>
        <dbReference type="Proteomes" id="UP000236729"/>
    </source>
</evidence>
<dbReference type="InterPro" id="IPR036390">
    <property type="entry name" value="WH_DNA-bd_sf"/>
</dbReference>
<dbReference type="EMBL" id="FOME01000002">
    <property type="protein sequence ID" value="SFD11257.1"/>
    <property type="molecule type" value="Genomic_DNA"/>
</dbReference>
<gene>
    <name evidence="5" type="ORF">SAMN02982929_03976</name>
    <name evidence="6" type="ORF">SAMN05216506_102571</name>
</gene>
<feature type="domain" description="HTH marR-type" evidence="4">
    <location>
        <begin position="13"/>
        <end position="151"/>
    </location>
</feature>
<reference evidence="7 8" key="1">
    <citation type="submission" date="2016-10" db="EMBL/GenBank/DDBJ databases">
        <authorList>
            <person name="Varghese N."/>
            <person name="Submissions S."/>
        </authorList>
    </citation>
    <scope>NUCLEOTIDE SEQUENCE [LARGE SCALE GENOMIC DNA]</scope>
    <source>
        <strain evidence="8">ATCC 20501</strain>
        <strain evidence="6 7">CGMCC 4.3529</strain>
    </source>
</reference>
<dbReference type="PRINTS" id="PR00598">
    <property type="entry name" value="HTHMARR"/>
</dbReference>
<dbReference type="InterPro" id="IPR000835">
    <property type="entry name" value="HTH_MarR-typ"/>
</dbReference>
<evidence type="ECO:0000313" key="5">
    <source>
        <dbReference type="EMBL" id="SEG80242.1"/>
    </source>
</evidence>
<dbReference type="SMR" id="A0A1H6D4I5"/>
<keyword evidence="7" id="KW-1185">Reference proteome</keyword>
<keyword evidence="1" id="KW-0805">Transcription regulation</keyword>
<keyword evidence="3" id="KW-0804">Transcription</keyword>
<evidence type="ECO:0000313" key="6">
    <source>
        <dbReference type="EMBL" id="SFD11257.1"/>
    </source>
</evidence>
<evidence type="ECO:0000259" key="4">
    <source>
        <dbReference type="PROSITE" id="PS50995"/>
    </source>
</evidence>
<accession>A0A1H6D4I5</accession>
<accession>A0A1I1PNL0</accession>
<organism evidence="5 8">
    <name type="scientific">Saccharopolyspora kobensis</name>
    <dbReference type="NCBI Taxonomy" id="146035"/>
    <lineage>
        <taxon>Bacteria</taxon>
        <taxon>Bacillati</taxon>
        <taxon>Actinomycetota</taxon>
        <taxon>Actinomycetes</taxon>
        <taxon>Pseudonocardiales</taxon>
        <taxon>Pseudonocardiaceae</taxon>
        <taxon>Saccharopolyspora</taxon>
    </lineage>
</organism>
<dbReference type="GO" id="GO:0003677">
    <property type="term" value="F:DNA binding"/>
    <property type="evidence" value="ECO:0007669"/>
    <property type="project" value="UniProtKB-KW"/>
</dbReference>
<dbReference type="EMBL" id="FNVB01000005">
    <property type="protein sequence ID" value="SEG80242.1"/>
    <property type="molecule type" value="Genomic_DNA"/>
</dbReference>
<dbReference type="RefSeq" id="WP_093349787.1">
    <property type="nucleotide sequence ID" value="NZ_FNVB01000005.1"/>
</dbReference>
<dbReference type="Gene3D" id="1.10.10.10">
    <property type="entry name" value="Winged helix-like DNA-binding domain superfamily/Winged helix DNA-binding domain"/>
    <property type="match status" value="1"/>
</dbReference>
<reference evidence="5" key="2">
    <citation type="submission" date="2016-10" db="EMBL/GenBank/DDBJ databases">
        <authorList>
            <person name="de Groot N.N."/>
        </authorList>
    </citation>
    <scope>NUCLEOTIDE SEQUENCE [LARGE SCALE GENOMIC DNA]</scope>
    <source>
        <strain evidence="5">ATCC 20501</strain>
    </source>
</reference>
<dbReference type="PROSITE" id="PS50995">
    <property type="entry name" value="HTH_MARR_2"/>
    <property type="match status" value="1"/>
</dbReference>
<dbReference type="SMART" id="SM00347">
    <property type="entry name" value="HTH_MARR"/>
    <property type="match status" value="1"/>
</dbReference>
<evidence type="ECO:0000256" key="2">
    <source>
        <dbReference type="ARBA" id="ARBA00023125"/>
    </source>
</evidence>
<dbReference type="Proteomes" id="UP000199690">
    <property type="component" value="Unassembled WGS sequence"/>
</dbReference>